<organism evidence="2 3">
    <name type="scientific">Roseovarius aestuarii</name>
    <dbReference type="NCBI Taxonomy" id="475083"/>
    <lineage>
        <taxon>Bacteria</taxon>
        <taxon>Pseudomonadati</taxon>
        <taxon>Pseudomonadota</taxon>
        <taxon>Alphaproteobacteria</taxon>
        <taxon>Rhodobacterales</taxon>
        <taxon>Roseobacteraceae</taxon>
        <taxon>Roseovarius</taxon>
    </lineage>
</organism>
<feature type="compositionally biased region" description="Basic residues" evidence="1">
    <location>
        <begin position="90"/>
        <end position="102"/>
    </location>
</feature>
<dbReference type="Proteomes" id="UP000193224">
    <property type="component" value="Unassembled WGS sequence"/>
</dbReference>
<dbReference type="EMBL" id="FWXB01000006">
    <property type="protein sequence ID" value="SMC12168.1"/>
    <property type="molecule type" value="Genomic_DNA"/>
</dbReference>
<evidence type="ECO:0000313" key="2">
    <source>
        <dbReference type="EMBL" id="SMC12168.1"/>
    </source>
</evidence>
<sequence length="102" mass="11680">MITRWRVNRGGFELERDPLDHKGLIREAYRIDGITLGECRSIFLDWALSTPDGADSRPMITALLKKYAGENPDHPMTRVLTEGNQSAMTPKRRGGWRSRPRD</sequence>
<proteinExistence type="predicted"/>
<accession>A0A1X7BRE4</accession>
<protein>
    <submittedName>
        <fullName evidence="2">Uncharacterized protein</fullName>
    </submittedName>
</protein>
<gene>
    <name evidence="2" type="ORF">ROA7745_01991</name>
</gene>
<evidence type="ECO:0000313" key="3">
    <source>
        <dbReference type="Proteomes" id="UP000193224"/>
    </source>
</evidence>
<name>A0A1X7BRE4_9RHOB</name>
<dbReference type="AlphaFoldDB" id="A0A1X7BRE4"/>
<keyword evidence="3" id="KW-1185">Reference proteome</keyword>
<evidence type="ECO:0000256" key="1">
    <source>
        <dbReference type="SAM" id="MobiDB-lite"/>
    </source>
</evidence>
<feature type="region of interest" description="Disordered" evidence="1">
    <location>
        <begin position="71"/>
        <end position="102"/>
    </location>
</feature>
<reference evidence="2 3" key="1">
    <citation type="submission" date="2017-03" db="EMBL/GenBank/DDBJ databases">
        <authorList>
            <person name="Afonso C.L."/>
            <person name="Miller P.J."/>
            <person name="Scott M.A."/>
            <person name="Spackman E."/>
            <person name="Goraichik I."/>
            <person name="Dimitrov K.M."/>
            <person name="Suarez D.L."/>
            <person name="Swayne D.E."/>
        </authorList>
    </citation>
    <scope>NUCLEOTIDE SEQUENCE [LARGE SCALE GENOMIC DNA]</scope>
    <source>
        <strain evidence="2 3">CECT 7745</strain>
    </source>
</reference>